<dbReference type="AlphaFoldDB" id="Q7NLG7"/>
<dbReference type="HOGENOM" id="CLU_2422784_0_0_3"/>
<feature type="chain" id="PRO_5004289201" evidence="2">
    <location>
        <begin position="24"/>
        <end position="91"/>
    </location>
</feature>
<dbReference type="EMBL" id="BA000045">
    <property type="protein sequence ID" value="BAC89097.1"/>
    <property type="molecule type" value="Genomic_DNA"/>
</dbReference>
<organism evidence="3 4">
    <name type="scientific">Gloeobacter violaceus (strain ATCC 29082 / PCC 7421)</name>
    <dbReference type="NCBI Taxonomy" id="251221"/>
    <lineage>
        <taxon>Bacteria</taxon>
        <taxon>Bacillati</taxon>
        <taxon>Cyanobacteriota</taxon>
        <taxon>Cyanophyceae</taxon>
        <taxon>Gloeobacterales</taxon>
        <taxon>Gloeobacteraceae</taxon>
        <taxon>Gloeobacter</taxon>
    </lineage>
</organism>
<proteinExistence type="predicted"/>
<name>Q7NLG7_GLOVI</name>
<gene>
    <name evidence="3" type="ordered locus">gsl1156</name>
</gene>
<keyword evidence="4" id="KW-1185">Reference proteome</keyword>
<dbReference type="EnsemblBacteria" id="BAC89097">
    <property type="protein sequence ID" value="BAC89097"/>
    <property type="gene ID" value="BAC89097"/>
</dbReference>
<dbReference type="RefSeq" id="WP_011141156.1">
    <property type="nucleotide sequence ID" value="NC_005125.1"/>
</dbReference>
<accession>Q7NLG7</accession>
<evidence type="ECO:0000256" key="1">
    <source>
        <dbReference type="SAM" id="Coils"/>
    </source>
</evidence>
<evidence type="ECO:0000313" key="4">
    <source>
        <dbReference type="Proteomes" id="UP000000557"/>
    </source>
</evidence>
<protein>
    <submittedName>
        <fullName evidence="3">Gsl1156 protein</fullName>
    </submittedName>
</protein>
<dbReference type="InParanoid" id="Q7NLG7"/>
<evidence type="ECO:0000313" key="3">
    <source>
        <dbReference type="EMBL" id="BAC89097.1"/>
    </source>
</evidence>
<dbReference type="KEGG" id="gvi:gsl1156"/>
<feature type="coiled-coil region" evidence="1">
    <location>
        <begin position="50"/>
        <end position="77"/>
    </location>
</feature>
<evidence type="ECO:0000256" key="2">
    <source>
        <dbReference type="SAM" id="SignalP"/>
    </source>
</evidence>
<dbReference type="STRING" id="251221.gene:10758635"/>
<keyword evidence="1" id="KW-0175">Coiled coil</keyword>
<reference evidence="3 4" key="2">
    <citation type="journal article" date="2003" name="DNA Res.">
        <title>Complete genome structure of Gloeobacter violaceus PCC 7421, a cyanobacterium that lacks thylakoids (supplement).</title>
        <authorList>
            <person name="Nakamura Y."/>
            <person name="Kaneko T."/>
            <person name="Sato S."/>
            <person name="Mimuro M."/>
            <person name="Miyashita H."/>
            <person name="Tsuchiya T."/>
            <person name="Sasamoto S."/>
            <person name="Watanabe A."/>
            <person name="Kawashima K."/>
            <person name="Kishida Y."/>
            <person name="Kiyokawa C."/>
            <person name="Kohara M."/>
            <person name="Matsumoto M."/>
            <person name="Matsuno A."/>
            <person name="Nakazaki N."/>
            <person name="Shimpo S."/>
            <person name="Takeuchi C."/>
            <person name="Yamada M."/>
            <person name="Tabata S."/>
        </authorList>
    </citation>
    <scope>NUCLEOTIDE SEQUENCE [LARGE SCALE GENOMIC DNA]</scope>
    <source>
        <strain evidence="4">ATCC 29082 / PCC 7421</strain>
    </source>
</reference>
<keyword evidence="2" id="KW-0732">Signal</keyword>
<feature type="signal peptide" evidence="2">
    <location>
        <begin position="1"/>
        <end position="23"/>
    </location>
</feature>
<sequence length="91" mass="9931">MRLIGLPLLLAVALAAPFSPVFAANMPLVVAQRESSPNPRSGGDTSDELRSFFEKEIAALRSEMAALRSEMSAMRAEMGMMRSQMPSNMKK</sequence>
<reference evidence="3 4" key="1">
    <citation type="journal article" date="2003" name="DNA Res.">
        <title>Complete genome structure of Gloeobacter violaceus PCC 7421, a cyanobacterium that lacks thylakoids.</title>
        <authorList>
            <person name="Nakamura Y."/>
            <person name="Kaneko T."/>
            <person name="Sato S."/>
            <person name="Mimuro M."/>
            <person name="Miyashita H."/>
            <person name="Tsuchiya T."/>
            <person name="Sasamoto S."/>
            <person name="Watanabe A."/>
            <person name="Kawashima K."/>
            <person name="Kishida Y."/>
            <person name="Kiyokawa C."/>
            <person name="Kohara M."/>
            <person name="Matsumoto M."/>
            <person name="Matsuno A."/>
            <person name="Nakazaki N."/>
            <person name="Shimpo S."/>
            <person name="Takeuchi C."/>
            <person name="Yamada M."/>
            <person name="Tabata S."/>
        </authorList>
    </citation>
    <scope>NUCLEOTIDE SEQUENCE [LARGE SCALE GENOMIC DNA]</scope>
    <source>
        <strain evidence="4">ATCC 29082 / PCC 7421</strain>
    </source>
</reference>
<dbReference type="Gene3D" id="1.20.58.130">
    <property type="match status" value="1"/>
</dbReference>
<dbReference type="Proteomes" id="UP000000557">
    <property type="component" value="Chromosome"/>
</dbReference>